<sequence>MTLANVGSLFINLLIFITTLVNFSYALTTLDPTVIIALYGISKLFVTPPEEGIFRKNRQADFYRREI</sequence>
<evidence type="ECO:0000313" key="3">
    <source>
        <dbReference type="Proteomes" id="UP000824998"/>
    </source>
</evidence>
<evidence type="ECO:0000313" key="2">
    <source>
        <dbReference type="EMBL" id="KAG9228920.1"/>
    </source>
</evidence>
<dbReference type="OrthoDB" id="2901184at2759"/>
<feature type="transmembrane region" description="Helical" evidence="1">
    <location>
        <begin position="6"/>
        <end position="27"/>
    </location>
</feature>
<protein>
    <submittedName>
        <fullName evidence="2">Uncharacterized protein</fullName>
    </submittedName>
</protein>
<evidence type="ECO:0000256" key="1">
    <source>
        <dbReference type="SAM" id="Phobius"/>
    </source>
</evidence>
<name>A0A9P7Y9G9_9HELO</name>
<keyword evidence="1" id="KW-0812">Transmembrane</keyword>
<dbReference type="AlphaFoldDB" id="A0A9P7Y9G9"/>
<reference evidence="2" key="1">
    <citation type="journal article" date="2021" name="IMA Fungus">
        <title>Genomic characterization of three marine fungi, including Emericellopsis atlantica sp. nov. with signatures of a generalist lifestyle and marine biomass degradation.</title>
        <authorList>
            <person name="Hagestad O.C."/>
            <person name="Hou L."/>
            <person name="Andersen J.H."/>
            <person name="Hansen E.H."/>
            <person name="Altermark B."/>
            <person name="Li C."/>
            <person name="Kuhnert E."/>
            <person name="Cox R.J."/>
            <person name="Crous P.W."/>
            <person name="Spatafora J.W."/>
            <person name="Lail K."/>
            <person name="Amirebrahimi M."/>
            <person name="Lipzen A."/>
            <person name="Pangilinan J."/>
            <person name="Andreopoulos W."/>
            <person name="Hayes R.D."/>
            <person name="Ng V."/>
            <person name="Grigoriev I.V."/>
            <person name="Jackson S.A."/>
            <person name="Sutton T.D.S."/>
            <person name="Dobson A.D.W."/>
            <person name="Rama T."/>
        </authorList>
    </citation>
    <scope>NUCLEOTIDE SEQUENCE</scope>
    <source>
        <strain evidence="2">TRa018bII</strain>
    </source>
</reference>
<keyword evidence="3" id="KW-1185">Reference proteome</keyword>
<gene>
    <name evidence="2" type="ORF">BJ875DRAFT_388401</name>
</gene>
<dbReference type="Proteomes" id="UP000824998">
    <property type="component" value="Unassembled WGS sequence"/>
</dbReference>
<accession>A0A9P7Y9G9</accession>
<proteinExistence type="predicted"/>
<comment type="caution">
    <text evidence="2">The sequence shown here is derived from an EMBL/GenBank/DDBJ whole genome shotgun (WGS) entry which is preliminary data.</text>
</comment>
<keyword evidence="1" id="KW-0472">Membrane</keyword>
<organism evidence="2 3">
    <name type="scientific">Amylocarpus encephaloides</name>
    <dbReference type="NCBI Taxonomy" id="45428"/>
    <lineage>
        <taxon>Eukaryota</taxon>
        <taxon>Fungi</taxon>
        <taxon>Dikarya</taxon>
        <taxon>Ascomycota</taxon>
        <taxon>Pezizomycotina</taxon>
        <taxon>Leotiomycetes</taxon>
        <taxon>Helotiales</taxon>
        <taxon>Helotiales incertae sedis</taxon>
        <taxon>Amylocarpus</taxon>
    </lineage>
</organism>
<dbReference type="EMBL" id="MU251840">
    <property type="protein sequence ID" value="KAG9228920.1"/>
    <property type="molecule type" value="Genomic_DNA"/>
</dbReference>
<keyword evidence="1" id="KW-1133">Transmembrane helix</keyword>